<reference evidence="4" key="1">
    <citation type="submission" date="2019-12" db="EMBL/GenBank/DDBJ databases">
        <title>Whole-genome sequence of Halomicrobium mukohataei pws1.</title>
        <authorList>
            <person name="Verma D.K."/>
            <person name="Gopal K."/>
            <person name="Prasad E.S."/>
        </authorList>
    </citation>
    <scope>NUCLEOTIDE SEQUENCE</scope>
    <source>
        <strain evidence="4">Pws1</strain>
    </source>
</reference>
<organism evidence="4 5">
    <name type="scientific">Halomicrobium mukohataei</name>
    <dbReference type="NCBI Taxonomy" id="57705"/>
    <lineage>
        <taxon>Archaea</taxon>
        <taxon>Methanobacteriati</taxon>
        <taxon>Methanobacteriota</taxon>
        <taxon>Stenosarchaea group</taxon>
        <taxon>Halobacteria</taxon>
        <taxon>Halobacteriales</taxon>
        <taxon>Haloarculaceae</taxon>
        <taxon>Halomicrobium</taxon>
    </lineage>
</organism>
<feature type="compositionally biased region" description="Basic and acidic residues" evidence="1">
    <location>
        <begin position="162"/>
        <end position="190"/>
    </location>
</feature>
<dbReference type="PROSITE" id="PS50076">
    <property type="entry name" value="DNAJ_2"/>
    <property type="match status" value="1"/>
</dbReference>
<name>A0A847UCY1_9EURY</name>
<evidence type="ECO:0000313" key="5">
    <source>
        <dbReference type="Proteomes" id="UP000608662"/>
    </source>
</evidence>
<dbReference type="InterPro" id="IPR036869">
    <property type="entry name" value="J_dom_sf"/>
</dbReference>
<dbReference type="Pfam" id="PF00226">
    <property type="entry name" value="DnaJ"/>
    <property type="match status" value="1"/>
</dbReference>
<evidence type="ECO:0000313" key="4">
    <source>
        <dbReference type="EMBL" id="NLV10077.1"/>
    </source>
</evidence>
<dbReference type="Gene3D" id="1.10.287.110">
    <property type="entry name" value="DnaJ domain"/>
    <property type="match status" value="1"/>
</dbReference>
<dbReference type="Proteomes" id="UP000608662">
    <property type="component" value="Unassembled WGS sequence"/>
</dbReference>
<dbReference type="RefSeq" id="WP_170093837.1">
    <property type="nucleotide sequence ID" value="NZ_WOYG01000001.1"/>
</dbReference>
<proteinExistence type="predicted"/>
<feature type="compositionally biased region" description="Low complexity" evidence="1">
    <location>
        <begin position="90"/>
        <end position="108"/>
    </location>
</feature>
<protein>
    <submittedName>
        <fullName evidence="4">DnaJ domain-containing protein</fullName>
    </submittedName>
</protein>
<keyword evidence="2" id="KW-0472">Membrane</keyword>
<feature type="transmembrane region" description="Helical" evidence="2">
    <location>
        <begin position="32"/>
        <end position="50"/>
    </location>
</feature>
<gene>
    <name evidence="4" type="ORF">GOC74_09060</name>
</gene>
<keyword evidence="2" id="KW-0812">Transmembrane</keyword>
<feature type="compositionally biased region" description="Basic residues" evidence="1">
    <location>
        <begin position="109"/>
        <end position="127"/>
    </location>
</feature>
<keyword evidence="2" id="KW-1133">Transmembrane helix</keyword>
<evidence type="ECO:0000259" key="3">
    <source>
        <dbReference type="PROSITE" id="PS50076"/>
    </source>
</evidence>
<dbReference type="AlphaFoldDB" id="A0A847UCY1"/>
<comment type="caution">
    <text evidence="4">The sequence shown here is derived from an EMBL/GenBank/DDBJ whole genome shotgun (WGS) entry which is preliminary data.</text>
</comment>
<dbReference type="InterPro" id="IPR001623">
    <property type="entry name" value="DnaJ_domain"/>
</dbReference>
<sequence>MQYDRLTTGLAVVLGGLTVVLTVVGLVESPAVLVLASTFGVATYFVYYHASGRMADRVYRRVEQQARVDGGRQRRTGAGPRKEWEPPRDGASARQAGGGARARQTGGSRRQRGQRRKRRKRRERRTRAPSASNEISATEAYSRLGLDPGADQSSVKAAYRQKVKEVHPDTDSGDEQSFKRVKEAYERLND</sequence>
<accession>A0A847UCY1</accession>
<feature type="transmembrane region" description="Helical" evidence="2">
    <location>
        <begin position="7"/>
        <end position="26"/>
    </location>
</feature>
<evidence type="ECO:0000256" key="2">
    <source>
        <dbReference type="SAM" id="Phobius"/>
    </source>
</evidence>
<evidence type="ECO:0000256" key="1">
    <source>
        <dbReference type="SAM" id="MobiDB-lite"/>
    </source>
</evidence>
<dbReference type="PANTHER" id="PTHR44240">
    <property type="entry name" value="DNAJ DOMAIN (PROKARYOTIC HEAT SHOCK PROTEIN)-RELATED"/>
    <property type="match status" value="1"/>
</dbReference>
<dbReference type="CDD" id="cd06257">
    <property type="entry name" value="DnaJ"/>
    <property type="match status" value="1"/>
</dbReference>
<dbReference type="EMBL" id="WOYG01000001">
    <property type="protein sequence ID" value="NLV10077.1"/>
    <property type="molecule type" value="Genomic_DNA"/>
</dbReference>
<dbReference type="SUPFAM" id="SSF46565">
    <property type="entry name" value="Chaperone J-domain"/>
    <property type="match status" value="1"/>
</dbReference>
<dbReference type="PRINTS" id="PR00625">
    <property type="entry name" value="JDOMAIN"/>
</dbReference>
<dbReference type="SMART" id="SM00271">
    <property type="entry name" value="DnaJ"/>
    <property type="match status" value="1"/>
</dbReference>
<dbReference type="PANTHER" id="PTHR44240:SF10">
    <property type="entry name" value="J DOMAIN-CONTAINING PROTEIN"/>
    <property type="match status" value="1"/>
</dbReference>
<feature type="domain" description="J" evidence="3">
    <location>
        <begin position="139"/>
        <end position="190"/>
    </location>
</feature>
<feature type="region of interest" description="Disordered" evidence="1">
    <location>
        <begin position="65"/>
        <end position="190"/>
    </location>
</feature>
<dbReference type="InterPro" id="IPR052276">
    <property type="entry name" value="Diphthamide-biosynth_chaperone"/>
</dbReference>